<dbReference type="EMBL" id="FXTN01000003">
    <property type="protein sequence ID" value="SMO54763.1"/>
    <property type="molecule type" value="Genomic_DNA"/>
</dbReference>
<dbReference type="Pfam" id="PF00534">
    <property type="entry name" value="Glycos_transf_1"/>
    <property type="match status" value="1"/>
</dbReference>
<dbReference type="InterPro" id="IPR001296">
    <property type="entry name" value="Glyco_trans_1"/>
</dbReference>
<name>A0A521C5T6_9SPHI</name>
<dbReference type="CDD" id="cd03801">
    <property type="entry name" value="GT4_PimA-like"/>
    <property type="match status" value="1"/>
</dbReference>
<feature type="domain" description="Glycosyl transferase family 1" evidence="3">
    <location>
        <begin position="242"/>
        <end position="392"/>
    </location>
</feature>
<evidence type="ECO:0000313" key="4">
    <source>
        <dbReference type="EMBL" id="SMO54763.1"/>
    </source>
</evidence>
<accession>A0A521C5T6</accession>
<dbReference type="GO" id="GO:0016757">
    <property type="term" value="F:glycosyltransferase activity"/>
    <property type="evidence" value="ECO:0007669"/>
    <property type="project" value="UniProtKB-KW"/>
</dbReference>
<dbReference type="OrthoDB" id="596635at2"/>
<keyword evidence="2 4" id="KW-0808">Transferase</keyword>
<organism evidence="4 5">
    <name type="scientific">Pedobacter westerhofensis</name>
    <dbReference type="NCBI Taxonomy" id="425512"/>
    <lineage>
        <taxon>Bacteria</taxon>
        <taxon>Pseudomonadati</taxon>
        <taxon>Bacteroidota</taxon>
        <taxon>Sphingobacteriia</taxon>
        <taxon>Sphingobacteriales</taxon>
        <taxon>Sphingobacteriaceae</taxon>
        <taxon>Pedobacter</taxon>
    </lineage>
</organism>
<dbReference type="PANTHER" id="PTHR12526:SF510">
    <property type="entry name" value="D-INOSITOL 3-PHOSPHATE GLYCOSYLTRANSFERASE"/>
    <property type="match status" value="1"/>
</dbReference>
<keyword evidence="5" id="KW-1185">Reference proteome</keyword>
<evidence type="ECO:0000313" key="5">
    <source>
        <dbReference type="Proteomes" id="UP000320300"/>
    </source>
</evidence>
<evidence type="ECO:0000259" key="3">
    <source>
        <dbReference type="Pfam" id="PF00534"/>
    </source>
</evidence>
<evidence type="ECO:0000256" key="1">
    <source>
        <dbReference type="ARBA" id="ARBA00022676"/>
    </source>
</evidence>
<dbReference type="SUPFAM" id="SSF53756">
    <property type="entry name" value="UDP-Glycosyltransferase/glycogen phosphorylase"/>
    <property type="match status" value="1"/>
</dbReference>
<sequence length="416" mass="46105">MKIVVTHPTGNRNLRAVISSFEEAGILAGFNTTLAVNPNSFLVGMLPEKIRKEFVRRSYPVDFSHVNTRPLLELSRNILPKIGFKGAAAHESGFASVDKVYEDLDKATAASLGKLVKIRQLTAVYAYEDGALATFTKAKKLGLKCIYDLPIAYWETLRRLMFEEAERLPNWVPTLGGGIRDSQAKLDRKTRELEMADVVVGPGKFVLDSLPAWASDKKLIMSPFGSPVAVDGEETINNIDYKRPLRVLFAGSLGQRKGLGDLFKAVSMLDPNKIELVVMGSLLAPLEFYKAQLPNFSYEKGRPNAQVLELMRSCDVFCLPSIVEGRALVMQEAMSQGLPLLITPNTGGEDLVIQGETGFLVPIRSPEQLAEHLNWYIEHREETKEMGAKAKAHAANYTWKGYGDTIVSDLKELYAK</sequence>
<gene>
    <name evidence="4" type="ORF">SAMN06265348_103244</name>
</gene>
<dbReference type="Gene3D" id="3.40.50.2000">
    <property type="entry name" value="Glycogen Phosphorylase B"/>
    <property type="match status" value="1"/>
</dbReference>
<dbReference type="AlphaFoldDB" id="A0A521C5T6"/>
<dbReference type="PANTHER" id="PTHR12526">
    <property type="entry name" value="GLYCOSYLTRANSFERASE"/>
    <property type="match status" value="1"/>
</dbReference>
<reference evidence="4 5" key="1">
    <citation type="submission" date="2017-05" db="EMBL/GenBank/DDBJ databases">
        <authorList>
            <person name="Varghese N."/>
            <person name="Submissions S."/>
        </authorList>
    </citation>
    <scope>NUCLEOTIDE SEQUENCE [LARGE SCALE GENOMIC DNA]</scope>
    <source>
        <strain evidence="4 5">DSM 19036</strain>
    </source>
</reference>
<proteinExistence type="predicted"/>
<evidence type="ECO:0000256" key="2">
    <source>
        <dbReference type="ARBA" id="ARBA00022679"/>
    </source>
</evidence>
<keyword evidence="1" id="KW-0328">Glycosyltransferase</keyword>
<protein>
    <submittedName>
        <fullName evidence="4">Glycosyl transferases group 1</fullName>
    </submittedName>
</protein>
<dbReference type="Proteomes" id="UP000320300">
    <property type="component" value="Unassembled WGS sequence"/>
</dbReference>